<dbReference type="EMBL" id="JAFNEN010000412">
    <property type="protein sequence ID" value="KAG8183633.1"/>
    <property type="molecule type" value="Genomic_DNA"/>
</dbReference>
<dbReference type="AlphaFoldDB" id="A0AAV6UIQ1"/>
<gene>
    <name evidence="2" type="ORF">JTE90_005621</name>
</gene>
<accession>A0AAV6UIQ1</accession>
<keyword evidence="3" id="KW-1185">Reference proteome</keyword>
<sequence length="127" mass="14438">MHPTLVSIPEYSPLSSGNREPCPTPAIAPLLWNPEFRGIHSRKSKKVLHLQQFTQPLHNNKTKPFSKFNNTSHFKGPTRNGKQLQSAAQKQKSKVGGTFAEDFYWMRRVHRDFWPVSPAPNSSCALL</sequence>
<name>A0AAV6UIQ1_9ARAC</name>
<feature type="compositionally biased region" description="Polar residues" evidence="1">
    <location>
        <begin position="56"/>
        <end position="73"/>
    </location>
</feature>
<feature type="region of interest" description="Disordered" evidence="1">
    <location>
        <begin position="1"/>
        <end position="20"/>
    </location>
</feature>
<organism evidence="2 3">
    <name type="scientific">Oedothorax gibbosus</name>
    <dbReference type="NCBI Taxonomy" id="931172"/>
    <lineage>
        <taxon>Eukaryota</taxon>
        <taxon>Metazoa</taxon>
        <taxon>Ecdysozoa</taxon>
        <taxon>Arthropoda</taxon>
        <taxon>Chelicerata</taxon>
        <taxon>Arachnida</taxon>
        <taxon>Araneae</taxon>
        <taxon>Araneomorphae</taxon>
        <taxon>Entelegynae</taxon>
        <taxon>Araneoidea</taxon>
        <taxon>Linyphiidae</taxon>
        <taxon>Erigoninae</taxon>
        <taxon>Oedothorax</taxon>
    </lineage>
</organism>
<feature type="region of interest" description="Disordered" evidence="1">
    <location>
        <begin position="56"/>
        <end position="93"/>
    </location>
</feature>
<dbReference type="Proteomes" id="UP000827092">
    <property type="component" value="Unassembled WGS sequence"/>
</dbReference>
<protein>
    <submittedName>
        <fullName evidence="2">Uncharacterized protein</fullName>
    </submittedName>
</protein>
<proteinExistence type="predicted"/>
<comment type="caution">
    <text evidence="2">The sequence shown here is derived from an EMBL/GenBank/DDBJ whole genome shotgun (WGS) entry which is preliminary data.</text>
</comment>
<evidence type="ECO:0000313" key="3">
    <source>
        <dbReference type="Proteomes" id="UP000827092"/>
    </source>
</evidence>
<evidence type="ECO:0000313" key="2">
    <source>
        <dbReference type="EMBL" id="KAG8183633.1"/>
    </source>
</evidence>
<reference evidence="2 3" key="1">
    <citation type="journal article" date="2022" name="Nat. Ecol. Evol.">
        <title>A masculinizing supergene underlies an exaggerated male reproductive morph in a spider.</title>
        <authorList>
            <person name="Hendrickx F."/>
            <person name="De Corte Z."/>
            <person name="Sonet G."/>
            <person name="Van Belleghem S.M."/>
            <person name="Kostlbacher S."/>
            <person name="Vangestel C."/>
        </authorList>
    </citation>
    <scope>NUCLEOTIDE SEQUENCE [LARGE SCALE GENOMIC DNA]</scope>
    <source>
        <strain evidence="2">W744_W776</strain>
    </source>
</reference>
<evidence type="ECO:0000256" key="1">
    <source>
        <dbReference type="SAM" id="MobiDB-lite"/>
    </source>
</evidence>